<evidence type="ECO:0000256" key="1">
    <source>
        <dbReference type="SAM" id="MobiDB-lite"/>
    </source>
</evidence>
<keyword evidence="2" id="KW-0472">Membrane</keyword>
<reference evidence="3 4" key="1">
    <citation type="submission" date="2024-10" db="EMBL/GenBank/DDBJ databases">
        <title>Updated reference genomes for cyclostephanoid diatoms.</title>
        <authorList>
            <person name="Roberts W.R."/>
            <person name="Alverson A.J."/>
        </authorList>
    </citation>
    <scope>NUCLEOTIDE SEQUENCE [LARGE SCALE GENOMIC DNA]</scope>
    <source>
        <strain evidence="3 4">AJA276-08</strain>
    </source>
</reference>
<sequence>MMAMAASRVATAKFDSAPARYDGPQQPPWHRVLVQQGADSASTCDGAFLLCILSPACRACFTSLQDNGIDWTNVVPDTPCDDILGFLVAGGHCLEVRGGGEEEKDTFCSAFDTCVVWDDEMAGGGTGNSNNNNNNNNNGSNGGGPGGGDVNATDCSKLTSCDWPGIHEHFLGDGVCHENMPGCYNSPVCHYDGGDCCEDTCMYPGGEKASGTTTDGGDSYGQCGLEGYACRDPSSVKCQPSLARTYGEYCATEGDSSGGQEGTLWFDDDEYGKDEALPDCSSSETLYRLVQFDSWGDGWDSTMLTMKERGVDGTPVYQGGLKYGSEGTVHVCLSKVPKCYRITVENGVWGNEISWELRPMSAGAPVLGAGGSPSDCTIPVGGVVKGCDNTCDSTRPDTRIDDPNYKDYKSMEACIELKCLIQVGNCVQDESCAGCMQGEIPQYCFANDNFNVLVDCSMCSCSETRPAYCDAKSASDGGSSAASHAGMVKPKKAAEPAATGGTSVCGPEQTLKGTNALVKFSDCAEVDQLMAMVTDFDNDNFGSLDLFEECAHTYDEQPLHGGKSALECMKILHSLIEDEEQTGEDKSSFKPAKNAKGETLPENVSKAISSLAHHLYHDAEEFCECSANVNKETPMCSSFINFKTLLYEAVDACKSLDAIDCAAWEEFYAPCKKNLLQMYDSVNFDNHDQCSYVENMCGGAGPFPAFRRLDCGGEIAKAAWDFHTMYERGCLKTPSTPNESPVVPVTPAVKPVSPVAPNTAPEKKPYQPSGGSDEKKPYYSSPDPEPAPDATPSYAEKTRTHHFFRYTFIIMVLAGVGYVVHKKRRENFNYMRFRQLREARNYAGGLSSGFGASSGGEYTGVSMADSCSFEPPTLPPTPSANASMI</sequence>
<dbReference type="Proteomes" id="UP001530315">
    <property type="component" value="Unassembled WGS sequence"/>
</dbReference>
<keyword evidence="4" id="KW-1185">Reference proteome</keyword>
<evidence type="ECO:0000313" key="3">
    <source>
        <dbReference type="EMBL" id="KAL3799331.1"/>
    </source>
</evidence>
<comment type="caution">
    <text evidence="3">The sequence shown here is derived from an EMBL/GenBank/DDBJ whole genome shotgun (WGS) entry which is preliminary data.</text>
</comment>
<feature type="region of interest" description="Disordered" evidence="1">
    <location>
        <begin position="579"/>
        <end position="600"/>
    </location>
</feature>
<gene>
    <name evidence="3" type="ORF">ACHAW5_001268</name>
</gene>
<dbReference type="EMBL" id="JALLAZ020000261">
    <property type="protein sequence ID" value="KAL3799331.1"/>
    <property type="molecule type" value="Genomic_DNA"/>
</dbReference>
<feature type="transmembrane region" description="Helical" evidence="2">
    <location>
        <begin position="803"/>
        <end position="821"/>
    </location>
</feature>
<evidence type="ECO:0000313" key="4">
    <source>
        <dbReference type="Proteomes" id="UP001530315"/>
    </source>
</evidence>
<keyword evidence="2" id="KW-0812">Transmembrane</keyword>
<feature type="region of interest" description="Disordered" evidence="1">
    <location>
        <begin position="733"/>
        <end position="793"/>
    </location>
</feature>
<evidence type="ECO:0000256" key="2">
    <source>
        <dbReference type="SAM" id="Phobius"/>
    </source>
</evidence>
<name>A0ABD3QIP5_9STRA</name>
<accession>A0ABD3QIP5</accession>
<dbReference type="AlphaFoldDB" id="A0ABD3QIP5"/>
<organism evidence="3 4">
    <name type="scientific">Stephanodiscus triporus</name>
    <dbReference type="NCBI Taxonomy" id="2934178"/>
    <lineage>
        <taxon>Eukaryota</taxon>
        <taxon>Sar</taxon>
        <taxon>Stramenopiles</taxon>
        <taxon>Ochrophyta</taxon>
        <taxon>Bacillariophyta</taxon>
        <taxon>Coscinodiscophyceae</taxon>
        <taxon>Thalassiosirophycidae</taxon>
        <taxon>Stephanodiscales</taxon>
        <taxon>Stephanodiscaceae</taxon>
        <taxon>Stephanodiscus</taxon>
    </lineage>
</organism>
<keyword evidence="2" id="KW-1133">Transmembrane helix</keyword>
<proteinExistence type="predicted"/>
<evidence type="ECO:0008006" key="5">
    <source>
        <dbReference type="Google" id="ProtNLM"/>
    </source>
</evidence>
<protein>
    <recommendedName>
        <fullName evidence="5">LNR domain-containing protein</fullName>
    </recommendedName>
</protein>
<feature type="compositionally biased region" description="Low complexity" evidence="1">
    <location>
        <begin position="740"/>
        <end position="757"/>
    </location>
</feature>